<evidence type="ECO:0000256" key="3">
    <source>
        <dbReference type="ARBA" id="ARBA00008277"/>
    </source>
</evidence>
<dbReference type="InterPro" id="IPR007266">
    <property type="entry name" value="Ero1"/>
</dbReference>
<reference evidence="23" key="3">
    <citation type="submission" date="2025-04" db="UniProtKB">
        <authorList>
            <consortium name="RefSeq"/>
        </authorList>
    </citation>
    <scope>IDENTIFICATION</scope>
    <source>
        <strain evidence="23">CBS 781.70</strain>
    </source>
</reference>
<evidence type="ECO:0000256" key="15">
    <source>
        <dbReference type="ARBA" id="ARBA00023284"/>
    </source>
</evidence>
<dbReference type="GO" id="GO:0015035">
    <property type="term" value="F:protein-disulfide reductase activity"/>
    <property type="evidence" value="ECO:0007669"/>
    <property type="project" value="InterPro"/>
</dbReference>
<dbReference type="AlphaFoldDB" id="A0A6G1FV73"/>
<feature type="chain" id="PRO_5044631622" evidence="20">
    <location>
        <begin position="22"/>
        <end position="614"/>
    </location>
</feature>
<dbReference type="EMBL" id="ML975171">
    <property type="protein sequence ID" value="KAF1809663.1"/>
    <property type="molecule type" value="Genomic_DNA"/>
</dbReference>
<keyword evidence="22" id="KW-1185">Reference proteome</keyword>
<keyword evidence="10" id="KW-0249">Electron transport</keyword>
<feature type="region of interest" description="Disordered" evidence="19">
    <location>
        <begin position="130"/>
        <end position="156"/>
    </location>
</feature>
<evidence type="ECO:0000256" key="5">
    <source>
        <dbReference type="ARBA" id="ARBA00022448"/>
    </source>
</evidence>
<keyword evidence="7 20" id="KW-0732">Signal</keyword>
<feature type="signal peptide" evidence="20">
    <location>
        <begin position="1"/>
        <end position="21"/>
    </location>
</feature>
<dbReference type="Proteomes" id="UP000504638">
    <property type="component" value="Unplaced"/>
</dbReference>
<keyword evidence="15" id="KW-0676">Redox-active center</keyword>
<accession>A0A6G1FV73</accession>
<keyword evidence="11" id="KW-0560">Oxidoreductase</keyword>
<proteinExistence type="inferred from homology"/>
<sequence>MKSAARVFYLAVFTLLGSTHAGEDARGTPSSSVTDPSPNVCAFEPGAVVSDACATYSTLENLNSILQPYVQSITQNTDFFSYYRVNLYNKKCPFWSEENEMCGNIACAVNTLDNEEDIPLVWRASELGKLEGPKATHPGRREQGARESDRPLQGELGESVEETCVLESDDECDERDYCIPEDERASSKGDYVSLVDNPERFTGYAGVGAQQVWETIYGENCFTKEPAEVGISEESSTWEGSLFQAQAARDLRSVLHEQGVQQQVQNAIAKGKATSQLDGLEFEDSCIEKRVFYRVVSGMHTSITAHICADYLNQTTGQWGPNLECYLARLHDYPERLSNMYFNYALLLRATSKLRNHVTNYKYCSADPEQDRLTKRLVLSLADAIPSGHEIFDETVMFQSPDAVGLKEDFRNRFRNISRIMDCVGCDKCRLWGKLQTAGYGTALKVLFEFDENDPSKDPPLRRTELVALVNTLGRVSRSLHAVQQFRHMLEERVGRPVVQNKTHRERVEESKSSGSPATRKKGEKVDDDGYPDFSRRPSKGLTTIEIFWEEVDLVWRAYKFVLKSWIAFPGRLWNIIILESSRLWDFWLGLPITRRSWQFKFPGRDALYERDEI</sequence>
<dbReference type="SUPFAM" id="SSF110019">
    <property type="entry name" value="ERO1-like"/>
    <property type="match status" value="1"/>
</dbReference>
<evidence type="ECO:0000313" key="22">
    <source>
        <dbReference type="Proteomes" id="UP000504638"/>
    </source>
</evidence>
<evidence type="ECO:0000256" key="13">
    <source>
        <dbReference type="ARBA" id="ARBA00023157"/>
    </source>
</evidence>
<feature type="compositionally biased region" description="Basic and acidic residues" evidence="19">
    <location>
        <begin position="130"/>
        <end position="152"/>
    </location>
</feature>
<keyword evidence="14" id="KW-0325">Glycoprotein</keyword>
<dbReference type="PANTHER" id="PTHR12613">
    <property type="entry name" value="ERO1-RELATED"/>
    <property type="match status" value="1"/>
</dbReference>
<evidence type="ECO:0000256" key="4">
    <source>
        <dbReference type="ARBA" id="ARBA00011802"/>
    </source>
</evidence>
<name>A0A6G1FV73_9PEZI</name>
<evidence type="ECO:0000313" key="21">
    <source>
        <dbReference type="EMBL" id="KAF1809663.1"/>
    </source>
</evidence>
<keyword evidence="8" id="KW-0256">Endoplasmic reticulum</keyword>
<keyword evidence="6" id="KW-0285">Flavoprotein</keyword>
<evidence type="ECO:0000256" key="1">
    <source>
        <dbReference type="ARBA" id="ARBA00001974"/>
    </source>
</evidence>
<evidence type="ECO:0000256" key="18">
    <source>
        <dbReference type="PIRSR" id="PIRSR017205-3"/>
    </source>
</evidence>
<feature type="disulfide bond" description="Redox-active" evidence="18">
    <location>
        <begin position="102"/>
        <end position="107"/>
    </location>
</feature>
<feature type="binding site" evidence="17">
    <location>
        <position position="300"/>
    </location>
    <ligand>
        <name>FAD</name>
        <dbReference type="ChEBI" id="CHEBI:57692"/>
    </ligand>
</feature>
<comment type="subcellular location">
    <subcellularLocation>
        <location evidence="2">Endoplasmic reticulum membrane</location>
        <topology evidence="2">Peripheral membrane protein</topology>
        <orientation evidence="2">Lumenal side</orientation>
    </subcellularLocation>
</comment>
<dbReference type="RefSeq" id="XP_033531294.1">
    <property type="nucleotide sequence ID" value="XM_033680110.1"/>
</dbReference>
<evidence type="ECO:0000256" key="17">
    <source>
        <dbReference type="PIRSR" id="PIRSR017205-2"/>
    </source>
</evidence>
<comment type="subunit">
    <text evidence="4">May function both as a monomer and a homodimer.</text>
</comment>
<organism evidence="21">
    <name type="scientific">Eremomyces bilateralis CBS 781.70</name>
    <dbReference type="NCBI Taxonomy" id="1392243"/>
    <lineage>
        <taxon>Eukaryota</taxon>
        <taxon>Fungi</taxon>
        <taxon>Dikarya</taxon>
        <taxon>Ascomycota</taxon>
        <taxon>Pezizomycotina</taxon>
        <taxon>Dothideomycetes</taxon>
        <taxon>Dothideomycetes incertae sedis</taxon>
        <taxon>Eremomycetales</taxon>
        <taxon>Eremomycetaceae</taxon>
        <taxon>Eremomyces</taxon>
    </lineage>
</organism>
<dbReference type="GeneID" id="54420680"/>
<comment type="cofactor">
    <cofactor evidence="1 17">
        <name>FAD</name>
        <dbReference type="ChEBI" id="CHEBI:57692"/>
    </cofactor>
</comment>
<evidence type="ECO:0000256" key="14">
    <source>
        <dbReference type="ARBA" id="ARBA00023180"/>
    </source>
</evidence>
<dbReference type="OrthoDB" id="269384at2759"/>
<keyword evidence="5" id="KW-0813">Transport</keyword>
<reference evidence="21 23" key="1">
    <citation type="submission" date="2020-01" db="EMBL/GenBank/DDBJ databases">
        <authorList>
            <consortium name="DOE Joint Genome Institute"/>
            <person name="Haridas S."/>
            <person name="Albert R."/>
            <person name="Binder M."/>
            <person name="Bloem J."/>
            <person name="Labutti K."/>
            <person name="Salamov A."/>
            <person name="Andreopoulos B."/>
            <person name="Baker S.E."/>
            <person name="Barry K."/>
            <person name="Bills G."/>
            <person name="Bluhm B.H."/>
            <person name="Cannon C."/>
            <person name="Castanera R."/>
            <person name="Culley D.E."/>
            <person name="Daum C."/>
            <person name="Ezra D."/>
            <person name="Gonzalez J.B."/>
            <person name="Henrissat B."/>
            <person name="Kuo A."/>
            <person name="Liang C."/>
            <person name="Lipzen A."/>
            <person name="Lutzoni F."/>
            <person name="Magnuson J."/>
            <person name="Mondo S."/>
            <person name="Nolan M."/>
            <person name="Ohm R."/>
            <person name="Pangilinan J."/>
            <person name="Park H.-J."/>
            <person name="Ramirez L."/>
            <person name="Alfaro M."/>
            <person name="Sun H."/>
            <person name="Tritt A."/>
            <person name="Yoshinaga Y."/>
            <person name="Zwiers L.-H."/>
            <person name="Turgeon B.G."/>
            <person name="Goodwin S.B."/>
            <person name="Spatafora J.W."/>
            <person name="Crous P.W."/>
            <person name="Grigoriev I.V."/>
        </authorList>
    </citation>
    <scope>NUCLEOTIDE SEQUENCE</scope>
    <source>
        <strain evidence="21 23">CBS 781.70</strain>
    </source>
</reference>
<evidence type="ECO:0000256" key="7">
    <source>
        <dbReference type="ARBA" id="ARBA00022729"/>
    </source>
</evidence>
<feature type="active site" evidence="16">
    <location>
        <position position="429"/>
    </location>
</feature>
<feature type="binding site" evidence="17">
    <location>
        <position position="213"/>
    </location>
    <ligand>
        <name>FAD</name>
        <dbReference type="ChEBI" id="CHEBI:57692"/>
    </ligand>
</feature>
<evidence type="ECO:0000256" key="10">
    <source>
        <dbReference type="ARBA" id="ARBA00022982"/>
    </source>
</evidence>
<evidence type="ECO:0000256" key="8">
    <source>
        <dbReference type="ARBA" id="ARBA00022824"/>
    </source>
</evidence>
<evidence type="ECO:0000256" key="20">
    <source>
        <dbReference type="SAM" id="SignalP"/>
    </source>
</evidence>
<feature type="disulfide bond" description="Redox-active" evidence="18">
    <location>
        <begin position="426"/>
        <end position="429"/>
    </location>
</feature>
<evidence type="ECO:0000256" key="9">
    <source>
        <dbReference type="ARBA" id="ARBA00022827"/>
    </source>
</evidence>
<gene>
    <name evidence="21 23" type="ORF">P152DRAFT_461346</name>
</gene>
<evidence type="ECO:0000256" key="2">
    <source>
        <dbReference type="ARBA" id="ARBA00004367"/>
    </source>
</evidence>
<dbReference type="Pfam" id="PF04137">
    <property type="entry name" value="ERO1"/>
    <property type="match status" value="1"/>
</dbReference>
<keyword evidence="9 17" id="KW-0274">FAD</keyword>
<evidence type="ECO:0000256" key="19">
    <source>
        <dbReference type="SAM" id="MobiDB-lite"/>
    </source>
</evidence>
<feature type="binding site" evidence="17">
    <location>
        <position position="329"/>
    </location>
    <ligand>
        <name>FAD</name>
        <dbReference type="ChEBI" id="CHEBI:57692"/>
    </ligand>
</feature>
<feature type="region of interest" description="Disordered" evidence="19">
    <location>
        <begin position="501"/>
        <end position="533"/>
    </location>
</feature>
<dbReference type="PIRSF" id="PIRSF017205">
    <property type="entry name" value="ERO1"/>
    <property type="match status" value="1"/>
</dbReference>
<comment type="similarity">
    <text evidence="3">Belongs to the EROs family.</text>
</comment>
<feature type="binding site" evidence="17">
    <location>
        <position position="202"/>
    </location>
    <ligand>
        <name>FAD</name>
        <dbReference type="ChEBI" id="CHEBI:57692"/>
    </ligand>
</feature>
<dbReference type="GO" id="GO:0016972">
    <property type="term" value="F:thiol oxidase activity"/>
    <property type="evidence" value="ECO:0007669"/>
    <property type="project" value="InterPro"/>
</dbReference>
<feature type="binding site" evidence="17">
    <location>
        <position position="297"/>
    </location>
    <ligand>
        <name>FAD</name>
        <dbReference type="ChEBI" id="CHEBI:57692"/>
    </ligand>
</feature>
<dbReference type="GO" id="GO:0034975">
    <property type="term" value="P:protein folding in endoplasmic reticulum"/>
    <property type="evidence" value="ECO:0007669"/>
    <property type="project" value="InterPro"/>
</dbReference>
<keyword evidence="13 18" id="KW-1015">Disulfide bond</keyword>
<feature type="active site" description="Nucleophile" evidence="16">
    <location>
        <position position="426"/>
    </location>
</feature>
<dbReference type="GO" id="GO:0005789">
    <property type="term" value="C:endoplasmic reticulum membrane"/>
    <property type="evidence" value="ECO:0007669"/>
    <property type="project" value="UniProtKB-SubCell"/>
</dbReference>
<evidence type="ECO:0000256" key="6">
    <source>
        <dbReference type="ARBA" id="ARBA00022630"/>
    </source>
</evidence>
<protein>
    <submittedName>
        <fullName evidence="21 23">Endoplasmic oxidoreductin</fullName>
    </submittedName>
</protein>
<evidence type="ECO:0000256" key="12">
    <source>
        <dbReference type="ARBA" id="ARBA00023136"/>
    </source>
</evidence>
<keyword evidence="12" id="KW-0472">Membrane</keyword>
<feature type="binding site" evidence="17">
    <location>
        <position position="200"/>
    </location>
    <ligand>
        <name>FAD</name>
        <dbReference type="ChEBI" id="CHEBI:57692"/>
    </ligand>
</feature>
<evidence type="ECO:0000313" key="23">
    <source>
        <dbReference type="RefSeq" id="XP_033531294.1"/>
    </source>
</evidence>
<dbReference type="InterPro" id="IPR037192">
    <property type="entry name" value="ERO1-like_sf"/>
</dbReference>
<dbReference type="PANTHER" id="PTHR12613:SF0">
    <property type="entry name" value="ERO1-LIKE PROTEIN"/>
    <property type="match status" value="1"/>
</dbReference>
<evidence type="ECO:0000256" key="16">
    <source>
        <dbReference type="PIRSR" id="PIRSR017205-1"/>
    </source>
</evidence>
<evidence type="ECO:0000256" key="11">
    <source>
        <dbReference type="ARBA" id="ARBA00023002"/>
    </source>
</evidence>
<dbReference type="GO" id="GO:0071949">
    <property type="term" value="F:FAD binding"/>
    <property type="evidence" value="ECO:0007669"/>
    <property type="project" value="InterPro"/>
</dbReference>
<reference evidence="23" key="2">
    <citation type="submission" date="2020-04" db="EMBL/GenBank/DDBJ databases">
        <authorList>
            <consortium name="NCBI Genome Project"/>
        </authorList>
    </citation>
    <scope>NUCLEOTIDE SEQUENCE</scope>
    <source>
        <strain evidence="23">CBS 781.70</strain>
    </source>
</reference>